<dbReference type="InterPro" id="IPR012337">
    <property type="entry name" value="RNaseH-like_sf"/>
</dbReference>
<keyword evidence="5" id="KW-1185">Reference proteome</keyword>
<feature type="domain" description="HTH cro/C1-type" evidence="2">
    <location>
        <begin position="36"/>
        <end position="58"/>
    </location>
</feature>
<dbReference type="GO" id="GO:0003677">
    <property type="term" value="F:DNA binding"/>
    <property type="evidence" value="ECO:0007669"/>
    <property type="project" value="InterPro"/>
</dbReference>
<evidence type="ECO:0000313" key="5">
    <source>
        <dbReference type="Proteomes" id="UP000062160"/>
    </source>
</evidence>
<organism evidence="4">
    <name type="scientific">Tepidanaerobacter syntrophicus</name>
    <dbReference type="NCBI Taxonomy" id="224999"/>
    <lineage>
        <taxon>Bacteria</taxon>
        <taxon>Bacillati</taxon>
        <taxon>Bacillota</taxon>
        <taxon>Clostridia</taxon>
        <taxon>Thermosediminibacterales</taxon>
        <taxon>Tepidanaerobacteraceae</taxon>
        <taxon>Tepidanaerobacter</taxon>
    </lineage>
</organism>
<dbReference type="InterPro" id="IPR036397">
    <property type="entry name" value="RNaseH_sf"/>
</dbReference>
<dbReference type="Gene3D" id="1.10.10.60">
    <property type="entry name" value="Homeodomain-like"/>
    <property type="match status" value="1"/>
</dbReference>
<dbReference type="GO" id="GO:0032196">
    <property type="term" value="P:transposition"/>
    <property type="evidence" value="ECO:0007669"/>
    <property type="project" value="TreeGrafter"/>
</dbReference>
<dbReference type="GO" id="GO:0004803">
    <property type="term" value="F:transposase activity"/>
    <property type="evidence" value="ECO:0007669"/>
    <property type="project" value="TreeGrafter"/>
</dbReference>
<sequence>MSLVYCIRTREKGKHLTFSEREELEEMVKQNNAAPKKEKLSQRKIAERMGVSPATISRELKRGKVVLLDTYLREVISYSAIVAQDDYDNKASAKGPHLKIGKNRRLADKIEECIIEEKYSPYATIEKLKDDSSYQETPISVRTLYNYIDQNLLLNVSKKDLPRKGKSSKRKYTRVTRRIKDITAKRIDDRPKEADGRDELGHWEMDCIESGRAKGRACLLVLVERMSRKTLIFKMRSQTQKEVKRQLDQLEKRIGTKRFGMVFKSITVDNGSEFLDWRNLEQSCVSSRGILRTQIYYCHPYHSWERGTNEQVNGHIRRFIPKGCAISKYSTKEILKIQEWLNTYPRKILNGKSARELLKEELRKCS</sequence>
<dbReference type="InterPro" id="IPR051917">
    <property type="entry name" value="Transposase-Integrase"/>
</dbReference>
<dbReference type="InterPro" id="IPR001387">
    <property type="entry name" value="Cro/C1-type_HTH"/>
</dbReference>
<keyword evidence="1" id="KW-0233">DNA recombination</keyword>
<dbReference type="OrthoDB" id="9776104at2"/>
<gene>
    <name evidence="4" type="ORF">TSYNT_9188</name>
</gene>
<evidence type="ECO:0000259" key="3">
    <source>
        <dbReference type="PROSITE" id="PS50994"/>
    </source>
</evidence>
<feature type="domain" description="Integrase catalytic" evidence="3">
    <location>
        <begin position="187"/>
        <end position="362"/>
    </location>
</feature>
<evidence type="ECO:0000256" key="1">
    <source>
        <dbReference type="ARBA" id="ARBA00023172"/>
    </source>
</evidence>
<dbReference type="GO" id="GO:0006310">
    <property type="term" value="P:DNA recombination"/>
    <property type="evidence" value="ECO:0007669"/>
    <property type="project" value="UniProtKB-KW"/>
</dbReference>
<dbReference type="SUPFAM" id="SSF53098">
    <property type="entry name" value="Ribonuclease H-like"/>
    <property type="match status" value="1"/>
</dbReference>
<dbReference type="PANTHER" id="PTHR10948:SF23">
    <property type="entry name" value="TRANSPOSASE INSI FOR INSERTION SEQUENCE ELEMENT IS30A-RELATED"/>
    <property type="match status" value="1"/>
</dbReference>
<dbReference type="InterPro" id="IPR025246">
    <property type="entry name" value="IS30-like_HTH"/>
</dbReference>
<dbReference type="AlphaFoldDB" id="A0A0U9HGF9"/>
<reference evidence="4" key="1">
    <citation type="journal article" date="2016" name="Genome Announc.">
        <title>Draft Genome Sequence of the Syntrophic Lactate-Degrading Bacterium Tepidanaerobacter syntrophicus JLT.</title>
        <authorList>
            <person name="Matsuura N."/>
            <person name="Ohashi A."/>
            <person name="Tourlousse D.M."/>
            <person name="Sekiguchi Y."/>
        </authorList>
    </citation>
    <scope>NUCLEOTIDE SEQUENCE [LARGE SCALE GENOMIC DNA]</scope>
    <source>
        <strain evidence="4">JL</strain>
    </source>
</reference>
<proteinExistence type="predicted"/>
<dbReference type="RefSeq" id="WP_059033596.1">
    <property type="nucleotide sequence ID" value="NZ_DF977003.1"/>
</dbReference>
<protein>
    <submittedName>
        <fullName evidence="4">Transposase</fullName>
    </submittedName>
</protein>
<dbReference type="InterPro" id="IPR010982">
    <property type="entry name" value="Lambda_DNA-bd_dom_sf"/>
</dbReference>
<dbReference type="PANTHER" id="PTHR10948">
    <property type="entry name" value="TRANSPOSASE"/>
    <property type="match status" value="1"/>
</dbReference>
<evidence type="ECO:0000259" key="2">
    <source>
        <dbReference type="PROSITE" id="PS50943"/>
    </source>
</evidence>
<evidence type="ECO:0000313" key="4">
    <source>
        <dbReference type="EMBL" id="GAQ25936.1"/>
    </source>
</evidence>
<dbReference type="GO" id="GO:0005829">
    <property type="term" value="C:cytosol"/>
    <property type="evidence" value="ECO:0007669"/>
    <property type="project" value="TreeGrafter"/>
</dbReference>
<dbReference type="CDD" id="cd00093">
    <property type="entry name" value="HTH_XRE"/>
    <property type="match status" value="1"/>
</dbReference>
<dbReference type="Pfam" id="PF00665">
    <property type="entry name" value="rve"/>
    <property type="match status" value="1"/>
</dbReference>
<accession>A0A0U9HGF9</accession>
<dbReference type="Proteomes" id="UP000062160">
    <property type="component" value="Unassembled WGS sequence"/>
</dbReference>
<dbReference type="STRING" id="224999.GCA_001485475_01974"/>
<dbReference type="NCBIfam" id="NF033563">
    <property type="entry name" value="transpos_IS30"/>
    <property type="match status" value="1"/>
</dbReference>
<dbReference type="InterPro" id="IPR001584">
    <property type="entry name" value="Integrase_cat-core"/>
</dbReference>
<dbReference type="SUPFAM" id="SSF47413">
    <property type="entry name" value="lambda repressor-like DNA-binding domains"/>
    <property type="match status" value="1"/>
</dbReference>
<name>A0A0U9HGF9_9FIRM</name>
<dbReference type="Gene3D" id="3.30.420.10">
    <property type="entry name" value="Ribonuclease H-like superfamily/Ribonuclease H"/>
    <property type="match status" value="1"/>
</dbReference>
<dbReference type="Pfam" id="PF13936">
    <property type="entry name" value="HTH_38"/>
    <property type="match status" value="1"/>
</dbReference>
<dbReference type="EMBL" id="DF977003">
    <property type="protein sequence ID" value="GAQ25936.1"/>
    <property type="molecule type" value="Genomic_DNA"/>
</dbReference>
<dbReference type="InterPro" id="IPR053392">
    <property type="entry name" value="Transposase_IS30-like"/>
</dbReference>
<dbReference type="PROSITE" id="PS50994">
    <property type="entry name" value="INTEGRASE"/>
    <property type="match status" value="1"/>
</dbReference>
<dbReference type="GO" id="GO:0015074">
    <property type="term" value="P:DNA integration"/>
    <property type="evidence" value="ECO:0007669"/>
    <property type="project" value="InterPro"/>
</dbReference>
<dbReference type="PROSITE" id="PS50943">
    <property type="entry name" value="HTH_CROC1"/>
    <property type="match status" value="1"/>
</dbReference>